<dbReference type="PANTHER" id="PTHR33490:SF6">
    <property type="entry name" value="SLL1049 PROTEIN"/>
    <property type="match status" value="1"/>
</dbReference>
<dbReference type="SUPFAM" id="SSF54001">
    <property type="entry name" value="Cysteine proteinases"/>
    <property type="match status" value="1"/>
</dbReference>
<accession>A0A0R3L7Y7</accession>
<dbReference type="RefSeq" id="WP_057852446.1">
    <property type="nucleotide sequence ID" value="NZ_LLXX01000131.1"/>
</dbReference>
<gene>
    <name evidence="2" type="ORF">CP49_12795</name>
</gene>
<dbReference type="Pfam" id="PF08379">
    <property type="entry name" value="Bact_transglu_N"/>
    <property type="match status" value="1"/>
</dbReference>
<comment type="caution">
    <text evidence="2">The sequence shown here is derived from an EMBL/GenBank/DDBJ whole genome shotgun (WGS) entry which is preliminary data.</text>
</comment>
<dbReference type="Pfam" id="PF01841">
    <property type="entry name" value="Transglut_core"/>
    <property type="match status" value="1"/>
</dbReference>
<dbReference type="InterPro" id="IPR013589">
    <property type="entry name" value="Bac_transglu_N"/>
</dbReference>
<dbReference type="STRING" id="1518501.CQ10_17605"/>
<evidence type="ECO:0000259" key="1">
    <source>
        <dbReference type="SMART" id="SM00460"/>
    </source>
</evidence>
<keyword evidence="3" id="KW-1185">Reference proteome</keyword>
<sequence>MRLRIDHSTSYRYEPPASGVIQILRMTPGSHDGQYVAEWQIDVSTDSRLDMHQDAFGNVTHVLTHGVIADLTIHVEGLIETHDTGGVLRGTDERFPAGLFLRQTALTEVNPAMATFARELRSESDGDVLGFLHALMVQINEHMTFDEDPTNSGTSAAEAFALKRGVCQDYAHIFIACARSGGVPARFVSGHFLRSDGTIHQQAGHAWTEAYVPDLGWVGFDTANGICTTDAHVRVAIGLDYLGAAPVRGTRYGGGTETLTVAVKVEQAGRPGQWQSQSQS</sequence>
<reference evidence="2 3" key="1">
    <citation type="submission" date="2014-03" db="EMBL/GenBank/DDBJ databases">
        <title>Bradyrhizobium valentinum sp. nov., isolated from effective nodules of Lupinus mariae-josephae, a lupine endemic of basic-lime soils in Eastern Spain.</title>
        <authorList>
            <person name="Duran D."/>
            <person name="Rey L."/>
            <person name="Navarro A."/>
            <person name="Busquets A."/>
            <person name="Imperial J."/>
            <person name="Ruiz-Argueso T."/>
        </authorList>
    </citation>
    <scope>NUCLEOTIDE SEQUENCE [LARGE SCALE GENOMIC DNA]</scope>
    <source>
        <strain evidence="2 3">LmjM3</strain>
    </source>
</reference>
<evidence type="ECO:0000313" key="2">
    <source>
        <dbReference type="EMBL" id="KRR04039.1"/>
    </source>
</evidence>
<feature type="domain" description="Transglutaminase-like" evidence="1">
    <location>
        <begin position="159"/>
        <end position="224"/>
    </location>
</feature>
<dbReference type="InterPro" id="IPR038765">
    <property type="entry name" value="Papain-like_cys_pep_sf"/>
</dbReference>
<dbReference type="InterPro" id="IPR002931">
    <property type="entry name" value="Transglutaminase-like"/>
</dbReference>
<dbReference type="SMART" id="SM00460">
    <property type="entry name" value="TGc"/>
    <property type="match status" value="1"/>
</dbReference>
<dbReference type="AlphaFoldDB" id="A0A0R3L7Y7"/>
<organism evidence="2 3">
    <name type="scientific">Bradyrhizobium valentinum</name>
    <dbReference type="NCBI Taxonomy" id="1518501"/>
    <lineage>
        <taxon>Bacteria</taxon>
        <taxon>Pseudomonadati</taxon>
        <taxon>Pseudomonadota</taxon>
        <taxon>Alphaproteobacteria</taxon>
        <taxon>Hyphomicrobiales</taxon>
        <taxon>Nitrobacteraceae</taxon>
        <taxon>Bradyrhizobium</taxon>
    </lineage>
</organism>
<name>A0A0R3L7Y7_9BRAD</name>
<dbReference type="Proteomes" id="UP000051913">
    <property type="component" value="Unassembled WGS sequence"/>
</dbReference>
<dbReference type="EMBL" id="LLXX01000131">
    <property type="protein sequence ID" value="KRR04039.1"/>
    <property type="molecule type" value="Genomic_DNA"/>
</dbReference>
<protein>
    <submittedName>
        <fullName evidence="2">Transglutaminase</fullName>
    </submittedName>
</protein>
<dbReference type="Gene3D" id="3.10.620.30">
    <property type="match status" value="1"/>
</dbReference>
<evidence type="ECO:0000313" key="3">
    <source>
        <dbReference type="Proteomes" id="UP000051913"/>
    </source>
</evidence>
<dbReference type="PANTHER" id="PTHR33490">
    <property type="entry name" value="BLR5614 PROTEIN-RELATED"/>
    <property type="match status" value="1"/>
</dbReference>
<proteinExistence type="predicted"/>